<dbReference type="RefSeq" id="WP_343850745.1">
    <property type="nucleotide sequence ID" value="NZ_BAAAFI010000008.1"/>
</dbReference>
<name>A0ABN1MZF3_9BACT</name>
<dbReference type="InterPro" id="IPR006001">
    <property type="entry name" value="Therm_gnt_kin"/>
</dbReference>
<dbReference type="NCBIfam" id="TIGR01313">
    <property type="entry name" value="therm_gnt_kin"/>
    <property type="match status" value="1"/>
</dbReference>
<dbReference type="SUPFAM" id="SSF52540">
    <property type="entry name" value="P-loop containing nucleoside triphosphate hydrolases"/>
    <property type="match status" value="1"/>
</dbReference>
<evidence type="ECO:0000256" key="8">
    <source>
        <dbReference type="ARBA" id="ARBA00048090"/>
    </source>
</evidence>
<evidence type="ECO:0000313" key="11">
    <source>
        <dbReference type="Proteomes" id="UP001500469"/>
    </source>
</evidence>
<reference evidence="10 11" key="1">
    <citation type="journal article" date="2019" name="Int. J. Syst. Evol. Microbiol.">
        <title>The Global Catalogue of Microorganisms (GCM) 10K type strain sequencing project: providing services to taxonomists for standard genome sequencing and annotation.</title>
        <authorList>
            <consortium name="The Broad Institute Genomics Platform"/>
            <consortium name="The Broad Institute Genome Sequencing Center for Infectious Disease"/>
            <person name="Wu L."/>
            <person name="Ma J."/>
        </authorList>
    </citation>
    <scope>NUCLEOTIDE SEQUENCE [LARGE SCALE GENOMIC DNA]</scope>
    <source>
        <strain evidence="10 11">JCM 16112</strain>
    </source>
</reference>
<evidence type="ECO:0000256" key="6">
    <source>
        <dbReference type="ARBA" id="ARBA00022777"/>
    </source>
</evidence>
<dbReference type="EMBL" id="BAAAFI010000008">
    <property type="protein sequence ID" value="GAA0878900.1"/>
    <property type="molecule type" value="Genomic_DNA"/>
</dbReference>
<comment type="similarity">
    <text evidence="2 9">Belongs to the gluconokinase GntK/GntV family.</text>
</comment>
<dbReference type="EC" id="2.7.1.12" evidence="3 9"/>
<evidence type="ECO:0000256" key="1">
    <source>
        <dbReference type="ARBA" id="ARBA00004761"/>
    </source>
</evidence>
<dbReference type="InterPro" id="IPR031322">
    <property type="entry name" value="Shikimate/glucono_kinase"/>
</dbReference>
<comment type="catalytic activity">
    <reaction evidence="8 9">
        <text>D-gluconate + ATP = 6-phospho-D-gluconate + ADP + H(+)</text>
        <dbReference type="Rhea" id="RHEA:19433"/>
        <dbReference type="ChEBI" id="CHEBI:15378"/>
        <dbReference type="ChEBI" id="CHEBI:18391"/>
        <dbReference type="ChEBI" id="CHEBI:30616"/>
        <dbReference type="ChEBI" id="CHEBI:58759"/>
        <dbReference type="ChEBI" id="CHEBI:456216"/>
        <dbReference type="EC" id="2.7.1.12"/>
    </reaction>
</comment>
<dbReference type="Pfam" id="PF01202">
    <property type="entry name" value="SKI"/>
    <property type="match status" value="1"/>
</dbReference>
<dbReference type="Proteomes" id="UP001500469">
    <property type="component" value="Unassembled WGS sequence"/>
</dbReference>
<keyword evidence="6 9" id="KW-0418">Kinase</keyword>
<keyword evidence="11" id="KW-1185">Reference proteome</keyword>
<dbReference type="PANTHER" id="PTHR43442:SF3">
    <property type="entry name" value="GLUCONOKINASE-RELATED"/>
    <property type="match status" value="1"/>
</dbReference>
<comment type="pathway">
    <text evidence="1">Carbohydrate acid metabolism.</text>
</comment>
<dbReference type="InterPro" id="IPR027417">
    <property type="entry name" value="P-loop_NTPase"/>
</dbReference>
<evidence type="ECO:0000256" key="9">
    <source>
        <dbReference type="RuleBase" id="RU363066"/>
    </source>
</evidence>
<dbReference type="CDD" id="cd02021">
    <property type="entry name" value="GntK"/>
    <property type="match status" value="1"/>
</dbReference>
<proteinExistence type="inferred from homology"/>
<sequence>MLVIVTGVSGTGKSTLGARIAERLRLPFFDADQFHPEANVAKMSAGHPLTDEDRIPWLQAMADQLLASEKTSGAVLTCSALKNSYREMLAVSPSIRWIHLTGDRDLIWERMSARQNHFMKAGMLDSQIALWEKPLTGYLLDIAGTPEQLLDESLNYLKSQPIKSSKTE</sequence>
<evidence type="ECO:0000256" key="2">
    <source>
        <dbReference type="ARBA" id="ARBA00008420"/>
    </source>
</evidence>
<comment type="caution">
    <text evidence="10">The sequence shown here is derived from an EMBL/GenBank/DDBJ whole genome shotgun (WGS) entry which is preliminary data.</text>
</comment>
<evidence type="ECO:0000313" key="10">
    <source>
        <dbReference type="EMBL" id="GAA0878900.1"/>
    </source>
</evidence>
<keyword evidence="4 9" id="KW-0808">Transferase</keyword>
<keyword evidence="7 9" id="KW-0067">ATP-binding</keyword>
<protein>
    <recommendedName>
        <fullName evidence="3 9">Gluconokinase</fullName>
        <ecNumber evidence="3 9">2.7.1.12</ecNumber>
    </recommendedName>
</protein>
<gene>
    <name evidence="10" type="ORF">GCM10009119_18680</name>
</gene>
<evidence type="ECO:0000256" key="4">
    <source>
        <dbReference type="ARBA" id="ARBA00022679"/>
    </source>
</evidence>
<dbReference type="PANTHER" id="PTHR43442">
    <property type="entry name" value="GLUCONOKINASE-RELATED"/>
    <property type="match status" value="1"/>
</dbReference>
<evidence type="ECO:0000256" key="5">
    <source>
        <dbReference type="ARBA" id="ARBA00022741"/>
    </source>
</evidence>
<evidence type="ECO:0000256" key="7">
    <source>
        <dbReference type="ARBA" id="ARBA00022840"/>
    </source>
</evidence>
<accession>A0ABN1MZF3</accession>
<dbReference type="Gene3D" id="3.40.50.300">
    <property type="entry name" value="P-loop containing nucleotide triphosphate hydrolases"/>
    <property type="match status" value="1"/>
</dbReference>
<organism evidence="10 11">
    <name type="scientific">Algoriphagus jejuensis</name>
    <dbReference type="NCBI Taxonomy" id="419934"/>
    <lineage>
        <taxon>Bacteria</taxon>
        <taxon>Pseudomonadati</taxon>
        <taxon>Bacteroidota</taxon>
        <taxon>Cytophagia</taxon>
        <taxon>Cytophagales</taxon>
        <taxon>Cyclobacteriaceae</taxon>
        <taxon>Algoriphagus</taxon>
    </lineage>
</organism>
<keyword evidence="5 9" id="KW-0547">Nucleotide-binding</keyword>
<evidence type="ECO:0000256" key="3">
    <source>
        <dbReference type="ARBA" id="ARBA00012054"/>
    </source>
</evidence>